<feature type="region of interest" description="Disordered" evidence="1">
    <location>
        <begin position="65"/>
        <end position="94"/>
    </location>
</feature>
<proteinExistence type="predicted"/>
<feature type="region of interest" description="Disordered" evidence="1">
    <location>
        <begin position="166"/>
        <end position="191"/>
    </location>
</feature>
<name>A0A7K0CY72_9NOCA</name>
<accession>A0A7K0CY72</accession>
<sequence length="217" mass="23728">MPSIRAQFPQARPRSGPAESTAAGGWDLARYSRRSPSTAARIIVARAGRMIQARVRFDDLTSETTSARIPGVGPASTHRPTHDHQVASRPRDAEGRVWAADMPPIRAEFVRAPASRTGRADCQGSGQDLARYSRRSPSTAARIIVARAGKMIQAGVRFDDLTSETTSARIPGVGPASTHRPTHDHQWPPVHVTPRGRVWAADIPPIRARFVRRTRIT</sequence>
<feature type="region of interest" description="Disordered" evidence="1">
    <location>
        <begin position="1"/>
        <end position="23"/>
    </location>
</feature>
<evidence type="ECO:0000256" key="1">
    <source>
        <dbReference type="SAM" id="MobiDB-lite"/>
    </source>
</evidence>
<organism evidence="2 3">
    <name type="scientific">Nocardia macrotermitis</name>
    <dbReference type="NCBI Taxonomy" id="2585198"/>
    <lineage>
        <taxon>Bacteria</taxon>
        <taxon>Bacillati</taxon>
        <taxon>Actinomycetota</taxon>
        <taxon>Actinomycetes</taxon>
        <taxon>Mycobacteriales</taxon>
        <taxon>Nocardiaceae</taxon>
        <taxon>Nocardia</taxon>
    </lineage>
</organism>
<evidence type="ECO:0000313" key="2">
    <source>
        <dbReference type="EMBL" id="MQY18450.1"/>
    </source>
</evidence>
<gene>
    <name evidence="2" type="ORF">NRB20_15290</name>
</gene>
<protein>
    <submittedName>
        <fullName evidence="2">Uncharacterized protein</fullName>
    </submittedName>
</protein>
<comment type="caution">
    <text evidence="2">The sequence shown here is derived from an EMBL/GenBank/DDBJ whole genome shotgun (WGS) entry which is preliminary data.</text>
</comment>
<keyword evidence="3" id="KW-1185">Reference proteome</keyword>
<dbReference type="Proteomes" id="UP000438448">
    <property type="component" value="Unassembled WGS sequence"/>
</dbReference>
<evidence type="ECO:0000313" key="3">
    <source>
        <dbReference type="Proteomes" id="UP000438448"/>
    </source>
</evidence>
<dbReference type="EMBL" id="WEGK01000003">
    <property type="protein sequence ID" value="MQY18450.1"/>
    <property type="molecule type" value="Genomic_DNA"/>
</dbReference>
<dbReference type="AlphaFoldDB" id="A0A7K0CY72"/>
<reference evidence="2 3" key="1">
    <citation type="submission" date="2019-10" db="EMBL/GenBank/DDBJ databases">
        <title>Nocardia macrotermitis sp. nov. and Nocardia aurantia sp. nov., isolated from the gut of fungus growing-termite Macrotermes natalensis.</title>
        <authorList>
            <person name="Benndorf R."/>
            <person name="Schwitalla J."/>
            <person name="Martin K."/>
            <person name="De Beer W."/>
            <person name="Kaster A.-K."/>
            <person name="Vollmers J."/>
            <person name="Poulsen M."/>
            <person name="Beemelmanns C."/>
        </authorList>
    </citation>
    <scope>NUCLEOTIDE SEQUENCE [LARGE SCALE GENOMIC DNA]</scope>
    <source>
        <strain evidence="2 3">RB20</strain>
    </source>
</reference>
<feature type="compositionally biased region" description="Basic and acidic residues" evidence="1">
    <location>
        <begin position="80"/>
        <end position="94"/>
    </location>
</feature>